<evidence type="ECO:0000313" key="1">
    <source>
        <dbReference type="EMBL" id="KAL3734618.1"/>
    </source>
</evidence>
<reference evidence="1 2" key="1">
    <citation type="submission" date="2024-11" db="EMBL/GenBank/DDBJ databases">
        <title>Chromosome-level genome assembly of Eucalyptus globulus Labill. provides insights into its genome evolution.</title>
        <authorList>
            <person name="Li X."/>
        </authorList>
    </citation>
    <scope>NUCLEOTIDE SEQUENCE [LARGE SCALE GENOMIC DNA]</scope>
    <source>
        <strain evidence="1">CL2024</strain>
        <tissue evidence="1">Fresh tender leaves</tissue>
    </source>
</reference>
<sequence length="325" mass="35835">MSGIALVLELARKNPTFPSAQSLHSYGHFSAAASSAAAAAAAAPFAARFLFGSFRLPVAYCDAGTAQSEDYVTQSNFENILHEESLTHGAKIYKIEMKPLFSAFEFRTFALTSLRSFLQSYLPLIQSSIQEEEDENFLQDAREEHPVDLVVPFKNSVKQIIRETTVVTTRRVLERLAVQYVSQRMAWKLLKDVPKSTTRKAQRGMPTLVYICSVSRTTFRGQLLGTAATWLVQVGIETYRCLSSIFKSKEEDEVDPVEQVVILGKKVYIVTMKCSASLIFASIGAGIGATIVRPSLGQWIGCALGDLAGPIIVSFCLEKYLQLAI</sequence>
<dbReference type="PANTHER" id="PTHR36074">
    <property type="entry name" value="ISOPENTENYL-DIPHOSPHATE DELTA-ISOMERASE"/>
    <property type="match status" value="1"/>
</dbReference>
<evidence type="ECO:0000313" key="2">
    <source>
        <dbReference type="Proteomes" id="UP001634007"/>
    </source>
</evidence>
<dbReference type="PANTHER" id="PTHR36074:SF1">
    <property type="entry name" value="ISOPENTENYL-DIPHOSPHATE DELTA-ISOMERASE"/>
    <property type="match status" value="1"/>
</dbReference>
<comment type="caution">
    <text evidence="1">The sequence shown here is derived from an EMBL/GenBank/DDBJ whole genome shotgun (WGS) entry which is preliminary data.</text>
</comment>
<protein>
    <recommendedName>
        <fullName evidence="3">Isopentenyl-diphosphate delta-isomerase</fullName>
    </recommendedName>
</protein>
<organism evidence="1 2">
    <name type="scientific">Eucalyptus globulus</name>
    <name type="common">Tasmanian blue gum</name>
    <dbReference type="NCBI Taxonomy" id="34317"/>
    <lineage>
        <taxon>Eukaryota</taxon>
        <taxon>Viridiplantae</taxon>
        <taxon>Streptophyta</taxon>
        <taxon>Embryophyta</taxon>
        <taxon>Tracheophyta</taxon>
        <taxon>Spermatophyta</taxon>
        <taxon>Magnoliopsida</taxon>
        <taxon>eudicotyledons</taxon>
        <taxon>Gunneridae</taxon>
        <taxon>Pentapetalae</taxon>
        <taxon>rosids</taxon>
        <taxon>malvids</taxon>
        <taxon>Myrtales</taxon>
        <taxon>Myrtaceae</taxon>
        <taxon>Myrtoideae</taxon>
        <taxon>Eucalypteae</taxon>
        <taxon>Eucalyptus</taxon>
    </lineage>
</organism>
<dbReference type="Proteomes" id="UP001634007">
    <property type="component" value="Unassembled WGS sequence"/>
</dbReference>
<evidence type="ECO:0008006" key="3">
    <source>
        <dbReference type="Google" id="ProtNLM"/>
    </source>
</evidence>
<dbReference type="AlphaFoldDB" id="A0ABD3K8F1"/>
<dbReference type="EMBL" id="JBJKBG010000006">
    <property type="protein sequence ID" value="KAL3734618.1"/>
    <property type="molecule type" value="Genomic_DNA"/>
</dbReference>
<proteinExistence type="predicted"/>
<accession>A0ABD3K8F1</accession>
<keyword evidence="2" id="KW-1185">Reference proteome</keyword>
<name>A0ABD3K8F1_EUCGL</name>
<gene>
    <name evidence="1" type="ORF">ACJRO7_023895</name>
</gene>